<accession>A0A829YLE4</accession>
<feature type="transmembrane region" description="Helical" evidence="6">
    <location>
        <begin position="367"/>
        <end position="385"/>
    </location>
</feature>
<keyword evidence="9" id="KW-1185">Reference proteome</keyword>
<feature type="transmembrane region" description="Helical" evidence="6">
    <location>
        <begin position="135"/>
        <end position="154"/>
    </location>
</feature>
<keyword evidence="2 6" id="KW-0812">Transmembrane</keyword>
<feature type="region of interest" description="Disordered" evidence="5">
    <location>
        <begin position="418"/>
        <end position="438"/>
    </location>
</feature>
<feature type="transmembrane region" description="Helical" evidence="6">
    <location>
        <begin position="83"/>
        <end position="102"/>
    </location>
</feature>
<evidence type="ECO:0000256" key="4">
    <source>
        <dbReference type="ARBA" id="ARBA00023136"/>
    </source>
</evidence>
<dbReference type="Pfam" id="PF04932">
    <property type="entry name" value="Wzy_C"/>
    <property type="match status" value="1"/>
</dbReference>
<dbReference type="GO" id="GO:0016020">
    <property type="term" value="C:membrane"/>
    <property type="evidence" value="ECO:0007669"/>
    <property type="project" value="UniProtKB-SubCell"/>
</dbReference>
<dbReference type="Proteomes" id="UP000445000">
    <property type="component" value="Unassembled WGS sequence"/>
</dbReference>
<feature type="transmembrane region" description="Helical" evidence="6">
    <location>
        <begin position="247"/>
        <end position="269"/>
    </location>
</feature>
<organism evidence="8 9">
    <name type="scientific">Steroidobacter agaridevorans</name>
    <dbReference type="NCBI Taxonomy" id="2695856"/>
    <lineage>
        <taxon>Bacteria</taxon>
        <taxon>Pseudomonadati</taxon>
        <taxon>Pseudomonadota</taxon>
        <taxon>Gammaproteobacteria</taxon>
        <taxon>Steroidobacterales</taxon>
        <taxon>Steroidobacteraceae</taxon>
        <taxon>Steroidobacter</taxon>
    </lineage>
</organism>
<feature type="transmembrane region" description="Helical" evidence="6">
    <location>
        <begin position="53"/>
        <end position="71"/>
    </location>
</feature>
<evidence type="ECO:0000256" key="3">
    <source>
        <dbReference type="ARBA" id="ARBA00022989"/>
    </source>
</evidence>
<feature type="domain" description="O-antigen ligase-related" evidence="7">
    <location>
        <begin position="206"/>
        <end position="344"/>
    </location>
</feature>
<dbReference type="InterPro" id="IPR051533">
    <property type="entry name" value="WaaL-like"/>
</dbReference>
<dbReference type="PANTHER" id="PTHR37422">
    <property type="entry name" value="TEICHURONIC ACID BIOSYNTHESIS PROTEIN TUAE"/>
    <property type="match status" value="1"/>
</dbReference>
<comment type="subcellular location">
    <subcellularLocation>
        <location evidence="1">Membrane</location>
        <topology evidence="1">Multi-pass membrane protein</topology>
    </subcellularLocation>
</comment>
<dbReference type="EMBL" id="BLJN01000008">
    <property type="protein sequence ID" value="GFE84244.1"/>
    <property type="molecule type" value="Genomic_DNA"/>
</dbReference>
<evidence type="ECO:0000259" key="7">
    <source>
        <dbReference type="Pfam" id="PF04932"/>
    </source>
</evidence>
<comment type="caution">
    <text evidence="8">The sequence shown here is derived from an EMBL/GenBank/DDBJ whole genome shotgun (WGS) entry which is preliminary data.</text>
</comment>
<dbReference type="AlphaFoldDB" id="A0A829YLE4"/>
<feature type="transmembrane region" description="Helical" evidence="6">
    <location>
        <begin position="336"/>
        <end position="355"/>
    </location>
</feature>
<protein>
    <recommendedName>
        <fullName evidence="7">O-antigen ligase-related domain-containing protein</fullName>
    </recommendedName>
</protein>
<evidence type="ECO:0000313" key="9">
    <source>
        <dbReference type="Proteomes" id="UP000445000"/>
    </source>
</evidence>
<dbReference type="InterPro" id="IPR007016">
    <property type="entry name" value="O-antigen_ligase-rel_domated"/>
</dbReference>
<evidence type="ECO:0000256" key="5">
    <source>
        <dbReference type="SAM" id="MobiDB-lite"/>
    </source>
</evidence>
<feature type="transmembrane region" description="Helical" evidence="6">
    <location>
        <begin position="108"/>
        <end position="128"/>
    </location>
</feature>
<reference evidence="9" key="1">
    <citation type="submission" date="2020-01" db="EMBL/GenBank/DDBJ databases">
        <title>'Steroidobacter agaridevorans' sp. nov., agar-degrading bacteria isolated from rhizosphere soils.</title>
        <authorList>
            <person name="Ikenaga M."/>
            <person name="Kataoka M."/>
            <person name="Murouchi A."/>
            <person name="Katsuragi S."/>
            <person name="Sakai M."/>
        </authorList>
    </citation>
    <scope>NUCLEOTIDE SEQUENCE [LARGE SCALE GENOMIC DNA]</scope>
    <source>
        <strain evidence="9">YU21-B</strain>
    </source>
</reference>
<proteinExistence type="predicted"/>
<feature type="transmembrane region" description="Helical" evidence="6">
    <location>
        <begin position="223"/>
        <end position="240"/>
    </location>
</feature>
<keyword evidence="4 6" id="KW-0472">Membrane</keyword>
<keyword evidence="3 6" id="KW-1133">Transmembrane helix</keyword>
<name>A0A829YLE4_9GAMM</name>
<sequence length="438" mass="47022">MNAVGLATYAACIALLFIGTLWRAPVAVAAVLCMFGLDQLGQISHPWLLQHQTFTNYVVGVLLLVGLVRKRGGALQSLPRSKIWLAVLLYLYAFTSLLWTSVPELAWKQWHAAGPYVAVALACPLLVTSENDMRLALRWTSAIGLTLAFVVLMFGQWGVRGLMVGSHADETNPLALASLAGVAAAATLFVGFGRRNWLEWLLRLAGVVICVLIIIRSGSRGQLIAVMASLALMLPVRFSLARVRGLVPAVLACVALAVALDIGSSLYIVNNEARWTGEQATADVTGRFDMVLALLEEWSRSPLTIVFGLGNSASFDPTLIGAYPHNMPAEVLGEEGLIGFSLLLALLIPTASAFLRLRRQAQQRPQYAEVLAASGAAALFCFILSLKEGSLLGNFLVFTTTLLAGRVAHSIGRQPQSEAQIEHASSSARPPAFANLLR</sequence>
<evidence type="ECO:0000313" key="8">
    <source>
        <dbReference type="EMBL" id="GFE84244.1"/>
    </source>
</evidence>
<feature type="transmembrane region" description="Helical" evidence="6">
    <location>
        <begin position="200"/>
        <end position="217"/>
    </location>
</feature>
<evidence type="ECO:0000256" key="6">
    <source>
        <dbReference type="SAM" id="Phobius"/>
    </source>
</evidence>
<evidence type="ECO:0000256" key="2">
    <source>
        <dbReference type="ARBA" id="ARBA00022692"/>
    </source>
</evidence>
<feature type="transmembrane region" description="Helical" evidence="6">
    <location>
        <begin position="174"/>
        <end position="193"/>
    </location>
</feature>
<gene>
    <name evidence="8" type="ORF">GCM10011487_62440</name>
</gene>
<dbReference type="RefSeq" id="WP_161815840.1">
    <property type="nucleotide sequence ID" value="NZ_BLJN01000008.1"/>
</dbReference>
<evidence type="ECO:0000256" key="1">
    <source>
        <dbReference type="ARBA" id="ARBA00004141"/>
    </source>
</evidence>
<feature type="compositionally biased region" description="Polar residues" evidence="5">
    <location>
        <begin position="418"/>
        <end position="428"/>
    </location>
</feature>
<dbReference type="PANTHER" id="PTHR37422:SF13">
    <property type="entry name" value="LIPOPOLYSACCHARIDE BIOSYNTHESIS PROTEIN PA4999-RELATED"/>
    <property type="match status" value="1"/>
</dbReference>